<organism evidence="10 11">
    <name type="scientific">Podarcis muralis</name>
    <name type="common">Wall lizard</name>
    <name type="synonym">Lacerta muralis</name>
    <dbReference type="NCBI Taxonomy" id="64176"/>
    <lineage>
        <taxon>Eukaryota</taxon>
        <taxon>Metazoa</taxon>
        <taxon>Chordata</taxon>
        <taxon>Craniata</taxon>
        <taxon>Vertebrata</taxon>
        <taxon>Euteleostomi</taxon>
        <taxon>Lepidosauria</taxon>
        <taxon>Squamata</taxon>
        <taxon>Bifurcata</taxon>
        <taxon>Unidentata</taxon>
        <taxon>Episquamata</taxon>
        <taxon>Laterata</taxon>
        <taxon>Lacertibaenia</taxon>
        <taxon>Lacertidae</taxon>
        <taxon>Podarcis</taxon>
    </lineage>
</organism>
<feature type="region of interest" description="Disordered" evidence="8">
    <location>
        <begin position="124"/>
        <end position="209"/>
    </location>
</feature>
<keyword evidence="7" id="KW-0278">Fertilization</keyword>
<reference evidence="10" key="3">
    <citation type="submission" date="2025-09" db="UniProtKB">
        <authorList>
            <consortium name="Ensembl"/>
        </authorList>
    </citation>
    <scope>IDENTIFICATION</scope>
</reference>
<dbReference type="InterPro" id="IPR024057">
    <property type="entry name" value="Nucleoplasmin_core_dom"/>
</dbReference>
<feature type="domain" description="Nucleoplasmin core" evidence="9">
    <location>
        <begin position="22"/>
        <end position="121"/>
    </location>
</feature>
<dbReference type="GO" id="GO:0005737">
    <property type="term" value="C:cytoplasm"/>
    <property type="evidence" value="ECO:0007669"/>
    <property type="project" value="TreeGrafter"/>
</dbReference>
<evidence type="ECO:0000256" key="1">
    <source>
        <dbReference type="ARBA" id="ARBA00004123"/>
    </source>
</evidence>
<feature type="compositionally biased region" description="Low complexity" evidence="8">
    <location>
        <begin position="168"/>
        <end position="177"/>
    </location>
</feature>
<accession>A0A670K796</accession>
<dbReference type="Pfam" id="PF03066">
    <property type="entry name" value="Nucleoplasmin"/>
    <property type="match status" value="1"/>
</dbReference>
<dbReference type="GO" id="GO:0005654">
    <property type="term" value="C:nucleoplasm"/>
    <property type="evidence" value="ECO:0007669"/>
    <property type="project" value="TreeGrafter"/>
</dbReference>
<protein>
    <submittedName>
        <fullName evidence="10">Nucleoplasmin-like</fullName>
    </submittedName>
</protein>
<dbReference type="PANTHER" id="PTHR22747:SF14">
    <property type="entry name" value="NUCLEOPLASMIN-2"/>
    <property type="match status" value="1"/>
</dbReference>
<reference evidence="10" key="2">
    <citation type="submission" date="2025-08" db="UniProtKB">
        <authorList>
            <consortium name="Ensembl"/>
        </authorList>
    </citation>
    <scope>IDENTIFICATION</scope>
</reference>
<keyword evidence="3" id="KW-0217">Developmental protein</keyword>
<sequence length="209" mass="22783">MVLEDSTATTQSSRSEQPTCVIWGCRLDGKNPNYTFDIPEEEAYEQQLSLRTVCLGENARDELNMVEILPPKDSKPSTAVHIATLKLSVLPMVSLMGLDLALPVTFRLKSGSGPVYLAGQYLSVGPPLDEDEDQEESSNEEEEMEASSKENLSTKTDEMEASPVKPVKAQSSKQASTSKEEPPQPVQEDSLGRRGSRGGKAANKGQLRL</sequence>
<evidence type="ECO:0000259" key="9">
    <source>
        <dbReference type="Pfam" id="PF03066"/>
    </source>
</evidence>
<dbReference type="GO" id="GO:0005730">
    <property type="term" value="C:nucleolus"/>
    <property type="evidence" value="ECO:0007669"/>
    <property type="project" value="TreeGrafter"/>
</dbReference>
<evidence type="ECO:0000313" key="11">
    <source>
        <dbReference type="Proteomes" id="UP000472272"/>
    </source>
</evidence>
<comment type="subcellular location">
    <subcellularLocation>
        <location evidence="1">Nucleus</location>
    </subcellularLocation>
</comment>
<dbReference type="InterPro" id="IPR004301">
    <property type="entry name" value="Nucleoplasmin"/>
</dbReference>
<dbReference type="GO" id="GO:0006338">
    <property type="term" value="P:chromatin remodeling"/>
    <property type="evidence" value="ECO:0007669"/>
    <property type="project" value="TreeGrafter"/>
</dbReference>
<comment type="similarity">
    <text evidence="2">Belongs to the nucleoplasmin family.</text>
</comment>
<evidence type="ECO:0000256" key="3">
    <source>
        <dbReference type="ARBA" id="ARBA00022473"/>
    </source>
</evidence>
<dbReference type="GO" id="GO:0042393">
    <property type="term" value="F:histone binding"/>
    <property type="evidence" value="ECO:0007669"/>
    <property type="project" value="TreeGrafter"/>
</dbReference>
<dbReference type="Ensembl" id="ENSPMRT00000035482.1">
    <property type="protein sequence ID" value="ENSPMRP00000033448.1"/>
    <property type="gene ID" value="ENSPMRG00000021678.1"/>
</dbReference>
<dbReference type="KEGG" id="pmua:114585123"/>
<dbReference type="Proteomes" id="UP000472272">
    <property type="component" value="Chromosome 15"/>
</dbReference>
<dbReference type="GO" id="GO:0003682">
    <property type="term" value="F:chromatin binding"/>
    <property type="evidence" value="ECO:0007669"/>
    <property type="project" value="TreeGrafter"/>
</dbReference>
<feature type="compositionally biased region" description="Acidic residues" evidence="8">
    <location>
        <begin position="128"/>
        <end position="145"/>
    </location>
</feature>
<dbReference type="RefSeq" id="XP_028563272.1">
    <property type="nucleotide sequence ID" value="XM_028707439.1"/>
</dbReference>
<evidence type="ECO:0000313" key="10">
    <source>
        <dbReference type="Ensembl" id="ENSPMRP00000033448.1"/>
    </source>
</evidence>
<evidence type="ECO:0000256" key="2">
    <source>
        <dbReference type="ARBA" id="ARBA00010744"/>
    </source>
</evidence>
<evidence type="ECO:0000256" key="4">
    <source>
        <dbReference type="ARBA" id="ARBA00022853"/>
    </source>
</evidence>
<dbReference type="GeneID" id="114585123"/>
<proteinExistence type="inferred from homology"/>
<dbReference type="GeneTree" id="ENSGT00940000161418"/>
<dbReference type="OMA" id="CLGENAR"/>
<evidence type="ECO:0000256" key="7">
    <source>
        <dbReference type="ARBA" id="ARBA00023279"/>
    </source>
</evidence>
<dbReference type="SUPFAM" id="SSF69203">
    <property type="entry name" value="Nucleoplasmin-like core domain"/>
    <property type="match status" value="1"/>
</dbReference>
<evidence type="ECO:0000256" key="5">
    <source>
        <dbReference type="ARBA" id="ARBA00023186"/>
    </source>
</evidence>
<gene>
    <name evidence="10" type="primary">LOC114585123</name>
</gene>
<reference evidence="10 11" key="1">
    <citation type="journal article" date="2019" name="Proc. Natl. Acad. Sci. U.S.A.">
        <title>Regulatory changes in pterin and carotenoid genes underlie balanced color polymorphisms in the wall lizard.</title>
        <authorList>
            <person name="Andrade P."/>
            <person name="Pinho C."/>
            <person name="Perez I de Lanuza G."/>
            <person name="Afonso S."/>
            <person name="Brejcha J."/>
            <person name="Rubin C.J."/>
            <person name="Wallerman O."/>
            <person name="Pereira P."/>
            <person name="Sabatino S.J."/>
            <person name="Bellati A."/>
            <person name="Pellitteri-Rosa D."/>
            <person name="Bosakova Z."/>
            <person name="Bunikis I."/>
            <person name="Carretero M.A."/>
            <person name="Feiner N."/>
            <person name="Marsik P."/>
            <person name="Pauperio F."/>
            <person name="Salvi D."/>
            <person name="Soler L."/>
            <person name="While G.M."/>
            <person name="Uller T."/>
            <person name="Font E."/>
            <person name="Andersson L."/>
            <person name="Carneiro M."/>
        </authorList>
    </citation>
    <scope>NUCLEOTIDE SEQUENCE</scope>
</reference>
<keyword evidence="4" id="KW-0156">Chromatin regulator</keyword>
<dbReference type="OrthoDB" id="6075101at2759"/>
<dbReference type="PANTHER" id="PTHR22747">
    <property type="entry name" value="NUCLEOPLASMIN"/>
    <property type="match status" value="1"/>
</dbReference>
<dbReference type="GO" id="GO:0003723">
    <property type="term" value="F:RNA binding"/>
    <property type="evidence" value="ECO:0007669"/>
    <property type="project" value="TreeGrafter"/>
</dbReference>
<keyword evidence="11" id="KW-1185">Reference proteome</keyword>
<dbReference type="InterPro" id="IPR036824">
    <property type="entry name" value="Nucleoplasmin_core_dom_sf"/>
</dbReference>
<evidence type="ECO:0000256" key="6">
    <source>
        <dbReference type="ARBA" id="ARBA00023242"/>
    </source>
</evidence>
<keyword evidence="5" id="KW-0143">Chaperone</keyword>
<dbReference type="Gene3D" id="2.60.120.340">
    <property type="entry name" value="Nucleoplasmin core domain"/>
    <property type="match status" value="1"/>
</dbReference>
<name>A0A670K796_PODMU</name>
<dbReference type="FunFam" id="2.60.120.340:FF:000003">
    <property type="entry name" value="Nucleoplasmin 2"/>
    <property type="match status" value="1"/>
</dbReference>
<dbReference type="GO" id="GO:0007338">
    <property type="term" value="P:single fertilization"/>
    <property type="evidence" value="ECO:0007669"/>
    <property type="project" value="UniProtKB-KW"/>
</dbReference>
<evidence type="ECO:0000256" key="8">
    <source>
        <dbReference type="SAM" id="MobiDB-lite"/>
    </source>
</evidence>
<dbReference type="GO" id="GO:0045740">
    <property type="term" value="P:positive regulation of DNA replication"/>
    <property type="evidence" value="ECO:0007669"/>
    <property type="project" value="TreeGrafter"/>
</dbReference>
<dbReference type="AlphaFoldDB" id="A0A670K796"/>
<keyword evidence="6" id="KW-0539">Nucleus</keyword>